<keyword evidence="4" id="KW-1185">Reference proteome</keyword>
<dbReference type="RefSeq" id="WP_226728087.1">
    <property type="nucleotide sequence ID" value="NZ_JAJAUY010000059.1"/>
</dbReference>
<evidence type="ECO:0000259" key="2">
    <source>
        <dbReference type="Pfam" id="PF01471"/>
    </source>
</evidence>
<dbReference type="Proteomes" id="UP001199054">
    <property type="component" value="Unassembled WGS sequence"/>
</dbReference>
<dbReference type="InterPro" id="IPR036365">
    <property type="entry name" value="PGBD-like_sf"/>
</dbReference>
<sequence length="176" mass="17893">MVIGAVAAALTLFTDSGESDRALPGPSPTAPATGVAPVGPTPSGSSGPGTPSASASRSAPTASRTASPSGTPSSSPKPASPSAGAGKSQNPAPPDQPVASPQAQTLRKGDSGPEVRDLQQRLKQRGYFRGRSDGQYDDYTEWMVASFQEDNDITQDPPGVYGPATRKALEQATDWG</sequence>
<dbReference type="Pfam" id="PF01471">
    <property type="entry name" value="PG_binding_1"/>
    <property type="match status" value="1"/>
</dbReference>
<dbReference type="EMBL" id="JAJAUY010000059">
    <property type="protein sequence ID" value="MCB5180997.1"/>
    <property type="molecule type" value="Genomic_DNA"/>
</dbReference>
<accession>A0ABS8B8R7</accession>
<comment type="caution">
    <text evidence="3">The sequence shown here is derived from an EMBL/GenBank/DDBJ whole genome shotgun (WGS) entry which is preliminary data.</text>
</comment>
<feature type="compositionally biased region" description="Low complexity" evidence="1">
    <location>
        <begin position="33"/>
        <end position="88"/>
    </location>
</feature>
<organism evidence="3 4">
    <name type="scientific">Streptomyces antimicrobicus</name>
    <dbReference type="NCBI Taxonomy" id="2883108"/>
    <lineage>
        <taxon>Bacteria</taxon>
        <taxon>Bacillati</taxon>
        <taxon>Actinomycetota</taxon>
        <taxon>Actinomycetes</taxon>
        <taxon>Kitasatosporales</taxon>
        <taxon>Streptomycetaceae</taxon>
        <taxon>Streptomyces</taxon>
    </lineage>
</organism>
<reference evidence="3 4" key="1">
    <citation type="submission" date="2021-10" db="EMBL/GenBank/DDBJ databases">
        <title>Streptomyces sp. strain SMC 277, a novel streptomycete isolated from soil.</title>
        <authorList>
            <person name="Chanama M."/>
        </authorList>
    </citation>
    <scope>NUCLEOTIDE SEQUENCE [LARGE SCALE GENOMIC DNA]</scope>
    <source>
        <strain evidence="3 4">SMC 277</strain>
    </source>
</reference>
<dbReference type="InterPro" id="IPR036366">
    <property type="entry name" value="PGBDSf"/>
</dbReference>
<evidence type="ECO:0000256" key="1">
    <source>
        <dbReference type="SAM" id="MobiDB-lite"/>
    </source>
</evidence>
<feature type="region of interest" description="Disordered" evidence="1">
    <location>
        <begin position="149"/>
        <end position="176"/>
    </location>
</feature>
<name>A0ABS8B8R7_9ACTN</name>
<dbReference type="Gene3D" id="1.10.101.10">
    <property type="entry name" value="PGBD-like superfamily/PGBD"/>
    <property type="match status" value="1"/>
</dbReference>
<evidence type="ECO:0000313" key="3">
    <source>
        <dbReference type="EMBL" id="MCB5180997.1"/>
    </source>
</evidence>
<dbReference type="InterPro" id="IPR002477">
    <property type="entry name" value="Peptidoglycan-bd-like"/>
</dbReference>
<dbReference type="SUPFAM" id="SSF47090">
    <property type="entry name" value="PGBD-like"/>
    <property type="match status" value="1"/>
</dbReference>
<proteinExistence type="predicted"/>
<protein>
    <submittedName>
        <fullName evidence="3">Peptidoglycan-binding protein</fullName>
    </submittedName>
</protein>
<feature type="region of interest" description="Disordered" evidence="1">
    <location>
        <begin position="13"/>
        <end position="136"/>
    </location>
</feature>
<feature type="domain" description="Peptidoglycan binding-like" evidence="2">
    <location>
        <begin position="111"/>
        <end position="169"/>
    </location>
</feature>
<evidence type="ECO:0000313" key="4">
    <source>
        <dbReference type="Proteomes" id="UP001199054"/>
    </source>
</evidence>
<gene>
    <name evidence="3" type="ORF">LG632_16595</name>
</gene>
<feature type="compositionally biased region" description="Basic and acidic residues" evidence="1">
    <location>
        <begin position="107"/>
        <end position="120"/>
    </location>
</feature>